<dbReference type="HAMAP" id="MF_01401">
    <property type="entry name" value="MsrA"/>
    <property type="match status" value="1"/>
</dbReference>
<dbReference type="PANTHER" id="PTHR43774:SF1">
    <property type="entry name" value="PEPTIDE METHIONINE SULFOXIDE REDUCTASE MSRA 2"/>
    <property type="match status" value="1"/>
</dbReference>
<evidence type="ECO:0000313" key="6">
    <source>
        <dbReference type="EMBL" id="WOH37275.1"/>
    </source>
</evidence>
<sequence>MNETKSLQQAIVAGGCFWCIEAPMQRLNGVKSALSGYMGGKIKDPSYQQICSGTTGHAEVVVITFDETIISYQQILQVFFALHDPTMLNQQGNDRGTQYRSAIFYKNEQQLNTAQLEIKKLNESGEYDSAIVTTLEPEQDFFIADEGHQNFYNKNPYQPYCQIMIAPKLAKLEYLFRDKMK</sequence>
<dbReference type="InterPro" id="IPR036509">
    <property type="entry name" value="Met_Sox_Rdtase_MsrA_sf"/>
</dbReference>
<feature type="active site" evidence="4">
    <location>
        <position position="16"/>
    </location>
</feature>
<dbReference type="InterPro" id="IPR002569">
    <property type="entry name" value="Met_Sox_Rdtase_MsrA_dom"/>
</dbReference>
<dbReference type="PANTHER" id="PTHR43774">
    <property type="entry name" value="PEPTIDE METHIONINE SULFOXIDE REDUCTASE"/>
    <property type="match status" value="1"/>
</dbReference>
<comment type="similarity">
    <text evidence="4">Belongs to the MsrA Met sulfoxide reductase family.</text>
</comment>
<proteinExistence type="inferred from homology"/>
<evidence type="ECO:0000256" key="4">
    <source>
        <dbReference type="HAMAP-Rule" id="MF_01401"/>
    </source>
</evidence>
<dbReference type="GO" id="GO:0008113">
    <property type="term" value="F:peptide-methionine (S)-S-oxide reductase activity"/>
    <property type="evidence" value="ECO:0007669"/>
    <property type="project" value="UniProtKB-EC"/>
</dbReference>
<dbReference type="PROSITE" id="PS51257">
    <property type="entry name" value="PROKAR_LIPOPROTEIN"/>
    <property type="match status" value="1"/>
</dbReference>
<comment type="catalytic activity">
    <reaction evidence="2 4">
        <text>L-methionyl-[protein] + [thioredoxin]-disulfide + H2O = L-methionyl-(S)-S-oxide-[protein] + [thioredoxin]-dithiol</text>
        <dbReference type="Rhea" id="RHEA:14217"/>
        <dbReference type="Rhea" id="RHEA-COMP:10698"/>
        <dbReference type="Rhea" id="RHEA-COMP:10700"/>
        <dbReference type="Rhea" id="RHEA-COMP:12313"/>
        <dbReference type="Rhea" id="RHEA-COMP:12315"/>
        <dbReference type="ChEBI" id="CHEBI:15377"/>
        <dbReference type="ChEBI" id="CHEBI:16044"/>
        <dbReference type="ChEBI" id="CHEBI:29950"/>
        <dbReference type="ChEBI" id="CHEBI:44120"/>
        <dbReference type="ChEBI" id="CHEBI:50058"/>
        <dbReference type="EC" id="1.8.4.11"/>
    </reaction>
</comment>
<evidence type="ECO:0000256" key="1">
    <source>
        <dbReference type="ARBA" id="ARBA00023002"/>
    </source>
</evidence>
<dbReference type="NCBIfam" id="TIGR00401">
    <property type="entry name" value="msrA"/>
    <property type="match status" value="1"/>
</dbReference>
<organism evidence="6 7">
    <name type="scientific">Thalassotalea fonticola</name>
    <dbReference type="NCBI Taxonomy" id="3065649"/>
    <lineage>
        <taxon>Bacteria</taxon>
        <taxon>Pseudomonadati</taxon>
        <taxon>Pseudomonadota</taxon>
        <taxon>Gammaproteobacteria</taxon>
        <taxon>Alteromonadales</taxon>
        <taxon>Colwelliaceae</taxon>
        <taxon>Thalassotalea</taxon>
    </lineage>
</organism>
<dbReference type="Gene3D" id="3.30.1060.10">
    <property type="entry name" value="Peptide methionine sulphoxide reductase MsrA"/>
    <property type="match status" value="1"/>
</dbReference>
<dbReference type="Pfam" id="PF01625">
    <property type="entry name" value="PMSR"/>
    <property type="match status" value="1"/>
</dbReference>
<keyword evidence="7" id="KW-1185">Reference proteome</keyword>
<dbReference type="RefSeq" id="WP_348396066.1">
    <property type="nucleotide sequence ID" value="NZ_CP136600.1"/>
</dbReference>
<evidence type="ECO:0000256" key="3">
    <source>
        <dbReference type="ARBA" id="ARBA00048782"/>
    </source>
</evidence>
<evidence type="ECO:0000313" key="7">
    <source>
        <dbReference type="Proteomes" id="UP001301442"/>
    </source>
</evidence>
<dbReference type="Proteomes" id="UP001301442">
    <property type="component" value="Chromosome"/>
</dbReference>
<comment type="catalytic activity">
    <reaction evidence="3 4">
        <text>[thioredoxin]-disulfide + L-methionine + H2O = L-methionine (S)-S-oxide + [thioredoxin]-dithiol</text>
        <dbReference type="Rhea" id="RHEA:19993"/>
        <dbReference type="Rhea" id="RHEA-COMP:10698"/>
        <dbReference type="Rhea" id="RHEA-COMP:10700"/>
        <dbReference type="ChEBI" id="CHEBI:15377"/>
        <dbReference type="ChEBI" id="CHEBI:29950"/>
        <dbReference type="ChEBI" id="CHEBI:50058"/>
        <dbReference type="ChEBI" id="CHEBI:57844"/>
        <dbReference type="ChEBI" id="CHEBI:58772"/>
        <dbReference type="EC" id="1.8.4.11"/>
    </reaction>
</comment>
<name>A0ABZ0GNH6_9GAMM</name>
<dbReference type="EC" id="1.8.4.11" evidence="4"/>
<accession>A0ABZ0GNH6</accession>
<dbReference type="SUPFAM" id="SSF55068">
    <property type="entry name" value="Peptide methionine sulfoxide reductase"/>
    <property type="match status" value="1"/>
</dbReference>
<feature type="domain" description="Peptide methionine sulphoxide reductase MsrA" evidence="5">
    <location>
        <begin position="9"/>
        <end position="162"/>
    </location>
</feature>
<protein>
    <recommendedName>
        <fullName evidence="4">Peptide methionine sulfoxide reductase MsrA</fullName>
        <shortName evidence="4">Protein-methionine-S-oxide reductase</shortName>
        <ecNumber evidence="4">1.8.4.11</ecNumber>
    </recommendedName>
    <alternativeName>
        <fullName evidence="4">Peptide-methionine (S)-S-oxide reductase</fullName>
        <shortName evidence="4">Peptide Met(O) reductase</shortName>
    </alternativeName>
</protein>
<reference evidence="6 7" key="1">
    <citation type="submission" date="2023-09" db="EMBL/GenBank/DDBJ databases">
        <authorList>
            <person name="Qi X."/>
        </authorList>
    </citation>
    <scope>NUCLEOTIDE SEQUENCE [LARGE SCALE GENOMIC DNA]</scope>
    <source>
        <strain evidence="6 7">S1-1</strain>
    </source>
</reference>
<comment type="function">
    <text evidence="4">Has an important function as a repair enzyme for proteins that have been inactivated by oxidation. Catalyzes the reversible oxidation-reduction of methionine sulfoxide in proteins to methionine.</text>
</comment>
<evidence type="ECO:0000256" key="2">
    <source>
        <dbReference type="ARBA" id="ARBA00047806"/>
    </source>
</evidence>
<evidence type="ECO:0000259" key="5">
    <source>
        <dbReference type="Pfam" id="PF01625"/>
    </source>
</evidence>
<dbReference type="EMBL" id="CP136600">
    <property type="protein sequence ID" value="WOH37275.1"/>
    <property type="molecule type" value="Genomic_DNA"/>
</dbReference>
<keyword evidence="1 4" id="KW-0560">Oxidoreductase</keyword>
<gene>
    <name evidence="4 6" type="primary">msrA</name>
    <name evidence="6" type="ORF">RI844_18230</name>
</gene>